<dbReference type="SUPFAM" id="SSF57667">
    <property type="entry name" value="beta-beta-alpha zinc fingers"/>
    <property type="match status" value="1"/>
</dbReference>
<evidence type="ECO:0000313" key="9">
    <source>
        <dbReference type="Proteomes" id="UP000813427"/>
    </source>
</evidence>
<keyword evidence="4" id="KW-0862">Zinc</keyword>
<organism evidence="8 9">
    <name type="scientific">Fusarium tricinctum</name>
    <dbReference type="NCBI Taxonomy" id="61284"/>
    <lineage>
        <taxon>Eukaryota</taxon>
        <taxon>Fungi</taxon>
        <taxon>Dikarya</taxon>
        <taxon>Ascomycota</taxon>
        <taxon>Pezizomycotina</taxon>
        <taxon>Sordariomycetes</taxon>
        <taxon>Hypocreomycetidae</taxon>
        <taxon>Hypocreales</taxon>
        <taxon>Nectriaceae</taxon>
        <taxon>Fusarium</taxon>
        <taxon>Fusarium tricinctum species complex</taxon>
    </lineage>
</organism>
<dbReference type="InterPro" id="IPR013087">
    <property type="entry name" value="Znf_C2H2_type"/>
</dbReference>
<dbReference type="PROSITE" id="PS50157">
    <property type="entry name" value="ZINC_FINGER_C2H2_2"/>
    <property type="match status" value="1"/>
</dbReference>
<feature type="region of interest" description="Disordered" evidence="6">
    <location>
        <begin position="601"/>
        <end position="621"/>
    </location>
</feature>
<accession>A0A8K0RXK5</accession>
<evidence type="ECO:0000256" key="1">
    <source>
        <dbReference type="ARBA" id="ARBA00022723"/>
    </source>
</evidence>
<keyword evidence="3 5" id="KW-0863">Zinc-finger</keyword>
<evidence type="ECO:0000256" key="2">
    <source>
        <dbReference type="ARBA" id="ARBA00022737"/>
    </source>
</evidence>
<feature type="compositionally biased region" description="Polar residues" evidence="6">
    <location>
        <begin position="285"/>
        <end position="301"/>
    </location>
</feature>
<protein>
    <recommendedName>
        <fullName evidence="7">C2H2-type domain-containing protein</fullName>
    </recommendedName>
</protein>
<evidence type="ECO:0000313" key="8">
    <source>
        <dbReference type="EMBL" id="KAH7246626.1"/>
    </source>
</evidence>
<gene>
    <name evidence="8" type="ORF">BKA59DRAFT_528527</name>
</gene>
<dbReference type="EMBL" id="JAGPXF010000004">
    <property type="protein sequence ID" value="KAH7246626.1"/>
    <property type="molecule type" value="Genomic_DNA"/>
</dbReference>
<feature type="compositionally biased region" description="Basic and acidic residues" evidence="6">
    <location>
        <begin position="601"/>
        <end position="615"/>
    </location>
</feature>
<dbReference type="InterPro" id="IPR036236">
    <property type="entry name" value="Znf_C2H2_sf"/>
</dbReference>
<feature type="compositionally biased region" description="Low complexity" evidence="6">
    <location>
        <begin position="333"/>
        <end position="354"/>
    </location>
</feature>
<dbReference type="AlphaFoldDB" id="A0A8K0RXK5"/>
<keyword evidence="9" id="KW-1185">Reference proteome</keyword>
<keyword evidence="2" id="KW-0677">Repeat</keyword>
<dbReference type="PANTHER" id="PTHR38166">
    <property type="entry name" value="C2H2-TYPE DOMAIN-CONTAINING PROTEIN-RELATED"/>
    <property type="match status" value="1"/>
</dbReference>
<feature type="domain" description="C2H2-type" evidence="7">
    <location>
        <begin position="131"/>
        <end position="159"/>
    </location>
</feature>
<evidence type="ECO:0000259" key="7">
    <source>
        <dbReference type="PROSITE" id="PS50157"/>
    </source>
</evidence>
<keyword evidence="1" id="KW-0479">Metal-binding</keyword>
<dbReference type="Gene3D" id="3.30.160.60">
    <property type="entry name" value="Classic Zinc Finger"/>
    <property type="match status" value="1"/>
</dbReference>
<reference evidence="8" key="1">
    <citation type="journal article" date="2021" name="Nat. Commun.">
        <title>Genetic determinants of endophytism in the Arabidopsis root mycobiome.</title>
        <authorList>
            <person name="Mesny F."/>
            <person name="Miyauchi S."/>
            <person name="Thiergart T."/>
            <person name="Pickel B."/>
            <person name="Atanasova L."/>
            <person name="Karlsson M."/>
            <person name="Huettel B."/>
            <person name="Barry K.W."/>
            <person name="Haridas S."/>
            <person name="Chen C."/>
            <person name="Bauer D."/>
            <person name="Andreopoulos W."/>
            <person name="Pangilinan J."/>
            <person name="LaButti K."/>
            <person name="Riley R."/>
            <person name="Lipzen A."/>
            <person name="Clum A."/>
            <person name="Drula E."/>
            <person name="Henrissat B."/>
            <person name="Kohler A."/>
            <person name="Grigoriev I.V."/>
            <person name="Martin F.M."/>
            <person name="Hacquard S."/>
        </authorList>
    </citation>
    <scope>NUCLEOTIDE SEQUENCE</scope>
    <source>
        <strain evidence="8">MPI-SDFR-AT-0068</strain>
    </source>
</reference>
<feature type="region of interest" description="Disordered" evidence="6">
    <location>
        <begin position="674"/>
        <end position="715"/>
    </location>
</feature>
<feature type="region of interest" description="Disordered" evidence="6">
    <location>
        <begin position="176"/>
        <end position="235"/>
    </location>
</feature>
<dbReference type="PANTHER" id="PTHR38166:SF1">
    <property type="entry name" value="C2H2-TYPE DOMAIN-CONTAINING PROTEIN"/>
    <property type="match status" value="1"/>
</dbReference>
<dbReference type="PROSITE" id="PS00028">
    <property type="entry name" value="ZINC_FINGER_C2H2_1"/>
    <property type="match status" value="1"/>
</dbReference>
<dbReference type="OrthoDB" id="4738706at2759"/>
<dbReference type="Proteomes" id="UP000813427">
    <property type="component" value="Unassembled WGS sequence"/>
</dbReference>
<feature type="compositionally biased region" description="Low complexity" evidence="6">
    <location>
        <begin position="217"/>
        <end position="230"/>
    </location>
</feature>
<evidence type="ECO:0000256" key="5">
    <source>
        <dbReference type="PROSITE-ProRule" id="PRU00042"/>
    </source>
</evidence>
<dbReference type="FunFam" id="3.30.160.60:FF:000100">
    <property type="entry name" value="Zinc finger 45-like"/>
    <property type="match status" value="1"/>
</dbReference>
<comment type="caution">
    <text evidence="8">The sequence shown here is derived from an EMBL/GenBank/DDBJ whole genome shotgun (WGS) entry which is preliminary data.</text>
</comment>
<proteinExistence type="predicted"/>
<evidence type="ECO:0000256" key="6">
    <source>
        <dbReference type="SAM" id="MobiDB-lite"/>
    </source>
</evidence>
<feature type="region of interest" description="Disordered" evidence="6">
    <location>
        <begin position="333"/>
        <end position="397"/>
    </location>
</feature>
<dbReference type="GO" id="GO:0008270">
    <property type="term" value="F:zinc ion binding"/>
    <property type="evidence" value="ECO:0007669"/>
    <property type="project" value="UniProtKB-KW"/>
</dbReference>
<feature type="region of interest" description="Disordered" evidence="6">
    <location>
        <begin position="274"/>
        <end position="306"/>
    </location>
</feature>
<feature type="compositionally biased region" description="Polar residues" evidence="6">
    <location>
        <begin position="699"/>
        <end position="715"/>
    </location>
</feature>
<evidence type="ECO:0000256" key="4">
    <source>
        <dbReference type="ARBA" id="ARBA00022833"/>
    </source>
</evidence>
<evidence type="ECO:0000256" key="3">
    <source>
        <dbReference type="ARBA" id="ARBA00022771"/>
    </source>
</evidence>
<sequence>MSDLVNEIDGFISQHNARRRQQNASDALPIIHSSYHAPSLILPDSGTNTPSDVFHKAPTCHEAPIPSLYHVDWMPEDWDEMPQLMEDNKPSSASGAARSFQWPQPLPVVSDYIIPPVVYQSKPTRNRERLFKCDQCKQSFRRNDHLRRHNTRFHLKTDAFPSFSQEDDLIIHRSVTSCGPKSESGEEHPDLGHNSTDFLAKDCKPGPHISTADRLPNSSSTAYSSNNSASLKLPCENGTQSQTVKLETDLSGETAATTITPFLANYIQQHALPTLPELPDDSESRGSSPTTQSDGSSNPTETYIDERKRQIIDSIVFNVAQWMRSMFDSCRKNAGGNSAGASGRPSESQESSSQDKTSHSKKPSNQKRRLTEVEDDETDEDDEEEHKEDRQSGKKLSQSLENRKYACPYFRYNPTKYREWRVCPGPGWADIHRVKEHLYRRHRQPKYRCGRCWQPFKDEQCYLNHLRTEEACPLREMEHVEGFDEAQERSLKSRKRPGRELSEDDKWRRVYKILFPHVLDEDIPSPFYEYDQTSKKGDNHQHSESDYLAQCEDYMLREIPQRLRQALGRELDRDLSIVEESLRRKAGDWVKTLLEDAFRELRQNRDGDGQSRPGEESGLPIAGSSILASQEGSSANNNLPNEGQSEAWLSNFNLDSFDPFALLGETEFAFDNGGLLEDLLGPGGGGSDTGATREHSDSGYRSFSSMQFEKTTGEQ</sequence>
<name>A0A8K0RXK5_9HYPO</name>
<feature type="compositionally biased region" description="Basic residues" evidence="6">
    <location>
        <begin position="359"/>
        <end position="368"/>
    </location>
</feature>
<feature type="compositionally biased region" description="Acidic residues" evidence="6">
    <location>
        <begin position="373"/>
        <end position="386"/>
    </location>
</feature>
<dbReference type="Pfam" id="PF00096">
    <property type="entry name" value="zf-C2H2"/>
    <property type="match status" value="1"/>
</dbReference>